<evidence type="ECO:0000313" key="1">
    <source>
        <dbReference type="EMBL" id="MDT3282206.1"/>
    </source>
</evidence>
<accession>A0ABU3G3I6</accession>
<proteinExistence type="predicted"/>
<reference evidence="1 2" key="1">
    <citation type="submission" date="2023-07" db="EMBL/GenBank/DDBJ databases">
        <title>Novel Shewanella species isolated from Baltic Sea sediments.</title>
        <authorList>
            <person name="Martin-Rodriguez A.J."/>
        </authorList>
    </citation>
    <scope>NUCLEOTIDE SEQUENCE [LARGE SCALE GENOMIC DNA]</scope>
    <source>
        <strain evidence="1 2">SP2S1-2</strain>
    </source>
</reference>
<sequence length="41" mass="4694">MLNLEQQKGYFRAVFELCQQEIMQGMEQTQGKVGTTVKVVC</sequence>
<dbReference type="Proteomes" id="UP001249505">
    <property type="component" value="Unassembled WGS sequence"/>
</dbReference>
<comment type="caution">
    <text evidence="1">The sequence shown here is derived from an EMBL/GenBank/DDBJ whole genome shotgun (WGS) entry which is preliminary data.</text>
</comment>
<protein>
    <recommendedName>
        <fullName evidence="3">Transposase</fullName>
    </recommendedName>
</protein>
<name>A0ABU3G3I6_9GAMM</name>
<keyword evidence="2" id="KW-1185">Reference proteome</keyword>
<evidence type="ECO:0008006" key="3">
    <source>
        <dbReference type="Google" id="ProtNLM"/>
    </source>
</evidence>
<organism evidence="1 2">
    <name type="scientific">Shewanella scandinavica</name>
    <dbReference type="NCBI Taxonomy" id="3063538"/>
    <lineage>
        <taxon>Bacteria</taxon>
        <taxon>Pseudomonadati</taxon>
        <taxon>Pseudomonadota</taxon>
        <taxon>Gammaproteobacteria</taxon>
        <taxon>Alteromonadales</taxon>
        <taxon>Shewanellaceae</taxon>
        <taxon>Shewanella</taxon>
    </lineage>
</organism>
<gene>
    <name evidence="1" type="ORF">Q4Q50_18160</name>
</gene>
<evidence type="ECO:0000313" key="2">
    <source>
        <dbReference type="Proteomes" id="UP001249505"/>
    </source>
</evidence>
<dbReference type="EMBL" id="JAUOES010000025">
    <property type="protein sequence ID" value="MDT3282206.1"/>
    <property type="molecule type" value="Genomic_DNA"/>
</dbReference>